<keyword evidence="2" id="KW-1185">Reference proteome</keyword>
<dbReference type="WBParaSite" id="HCON_00073460-00001">
    <property type="protein sequence ID" value="HCON_00073460-00001"/>
    <property type="gene ID" value="HCON_00073460"/>
</dbReference>
<keyword evidence="1" id="KW-0732">Signal</keyword>
<proteinExistence type="predicted"/>
<sequence length="71" mass="8206">MKAAVVHLFLLLLAIIFLGIESRTSEATMESDLSGQLSKRSVMSRFRRMDCCRYNQVLNCCTFLWDWNEGV</sequence>
<dbReference type="AlphaFoldDB" id="A0A7I4YAJ3"/>
<evidence type="ECO:0000313" key="2">
    <source>
        <dbReference type="Proteomes" id="UP000025227"/>
    </source>
</evidence>
<feature type="signal peptide" evidence="1">
    <location>
        <begin position="1"/>
        <end position="22"/>
    </location>
</feature>
<evidence type="ECO:0000313" key="3">
    <source>
        <dbReference type="WBParaSite" id="HCON_00073460-00001"/>
    </source>
</evidence>
<organism evidence="2 3">
    <name type="scientific">Haemonchus contortus</name>
    <name type="common">Barber pole worm</name>
    <dbReference type="NCBI Taxonomy" id="6289"/>
    <lineage>
        <taxon>Eukaryota</taxon>
        <taxon>Metazoa</taxon>
        <taxon>Ecdysozoa</taxon>
        <taxon>Nematoda</taxon>
        <taxon>Chromadorea</taxon>
        <taxon>Rhabditida</taxon>
        <taxon>Rhabditina</taxon>
        <taxon>Rhabditomorpha</taxon>
        <taxon>Strongyloidea</taxon>
        <taxon>Trichostrongylidae</taxon>
        <taxon>Haemonchus</taxon>
    </lineage>
</organism>
<accession>A0A7I4YAJ3</accession>
<name>A0A7I4YAJ3_HAECO</name>
<reference evidence="3" key="1">
    <citation type="submission" date="2020-12" db="UniProtKB">
        <authorList>
            <consortium name="WormBaseParasite"/>
        </authorList>
    </citation>
    <scope>IDENTIFICATION</scope>
    <source>
        <strain evidence="3">MHco3</strain>
    </source>
</reference>
<feature type="chain" id="PRO_5029543517" evidence="1">
    <location>
        <begin position="23"/>
        <end position="71"/>
    </location>
</feature>
<dbReference type="Proteomes" id="UP000025227">
    <property type="component" value="Unplaced"/>
</dbReference>
<evidence type="ECO:0000256" key="1">
    <source>
        <dbReference type="SAM" id="SignalP"/>
    </source>
</evidence>
<protein>
    <submittedName>
        <fullName evidence="3">Conotoxin</fullName>
    </submittedName>
</protein>
<dbReference type="OrthoDB" id="10468892at2759"/>